<dbReference type="SFLD" id="SFLDG01014">
    <property type="entry name" value="Terpene_Cyclase_Like_1_N-term"/>
    <property type="match status" value="2"/>
</dbReference>
<dbReference type="FunFam" id="1.10.600.10:FF:000007">
    <property type="entry name" value="Isoprene synthase, chloroplastic"/>
    <property type="match status" value="1"/>
</dbReference>
<feature type="domain" description="Terpene synthase N-terminal" evidence="5">
    <location>
        <begin position="37"/>
        <end position="211"/>
    </location>
</feature>
<protein>
    <submittedName>
        <fullName evidence="7">Uncharacterized protein</fullName>
    </submittedName>
</protein>
<evidence type="ECO:0000259" key="5">
    <source>
        <dbReference type="Pfam" id="PF01397"/>
    </source>
</evidence>
<dbReference type="InterPro" id="IPR008949">
    <property type="entry name" value="Isoprenoid_synthase_dom_sf"/>
</dbReference>
<dbReference type="Gene3D" id="1.10.600.10">
    <property type="entry name" value="Farnesyl Diphosphate Synthase"/>
    <property type="match status" value="2"/>
</dbReference>
<evidence type="ECO:0000313" key="7">
    <source>
        <dbReference type="EMBL" id="CAI0438961.1"/>
    </source>
</evidence>
<proteinExistence type="predicted"/>
<feature type="domain" description="Terpene synthase metal-binding" evidence="6">
    <location>
        <begin position="270"/>
        <end position="337"/>
    </location>
</feature>
<dbReference type="InterPro" id="IPR005630">
    <property type="entry name" value="Terpene_synthase_metal-bd"/>
</dbReference>
<dbReference type="GO" id="GO:0120251">
    <property type="term" value="P:hydrocarbon biosynthetic process"/>
    <property type="evidence" value="ECO:0007669"/>
    <property type="project" value="UniProtKB-ARBA"/>
</dbReference>
<organism evidence="7 8">
    <name type="scientific">Linum tenue</name>
    <dbReference type="NCBI Taxonomy" id="586396"/>
    <lineage>
        <taxon>Eukaryota</taxon>
        <taxon>Viridiplantae</taxon>
        <taxon>Streptophyta</taxon>
        <taxon>Embryophyta</taxon>
        <taxon>Tracheophyta</taxon>
        <taxon>Spermatophyta</taxon>
        <taxon>Magnoliopsida</taxon>
        <taxon>eudicotyledons</taxon>
        <taxon>Gunneridae</taxon>
        <taxon>Pentapetalae</taxon>
        <taxon>rosids</taxon>
        <taxon>fabids</taxon>
        <taxon>Malpighiales</taxon>
        <taxon>Linaceae</taxon>
        <taxon>Linum</taxon>
    </lineage>
</organism>
<keyword evidence="3" id="KW-0460">Magnesium</keyword>
<feature type="domain" description="Terpene synthase metal-binding" evidence="6">
    <location>
        <begin position="595"/>
        <end position="831"/>
    </location>
</feature>
<accession>A0AAV0LXY7</accession>
<keyword evidence="8" id="KW-1185">Reference proteome</keyword>
<dbReference type="InterPro" id="IPR008930">
    <property type="entry name" value="Terpenoid_cyclase/PrenylTrfase"/>
</dbReference>
<evidence type="ECO:0000256" key="3">
    <source>
        <dbReference type="ARBA" id="ARBA00022842"/>
    </source>
</evidence>
<evidence type="ECO:0000259" key="6">
    <source>
        <dbReference type="Pfam" id="PF03936"/>
    </source>
</evidence>
<dbReference type="FunFam" id="1.50.10.130:FF:000001">
    <property type="entry name" value="Isoprene synthase, chloroplastic"/>
    <property type="match status" value="2"/>
</dbReference>
<dbReference type="Pfam" id="PF01397">
    <property type="entry name" value="Terpene_synth"/>
    <property type="match status" value="2"/>
</dbReference>
<dbReference type="EMBL" id="CAMGYJ010000006">
    <property type="protein sequence ID" value="CAI0438961.1"/>
    <property type="molecule type" value="Genomic_DNA"/>
</dbReference>
<keyword evidence="2" id="KW-0479">Metal-binding</keyword>
<name>A0AAV0LXY7_9ROSI</name>
<dbReference type="Gene3D" id="1.50.10.130">
    <property type="entry name" value="Terpene synthase, N-terminal domain"/>
    <property type="match status" value="2"/>
</dbReference>
<gene>
    <name evidence="7" type="ORF">LITE_LOCUS25974</name>
</gene>
<dbReference type="InterPro" id="IPR044814">
    <property type="entry name" value="Terpene_cyclase_plant_C1"/>
</dbReference>
<comment type="cofactor">
    <cofactor evidence="1">
        <name>Mg(2+)</name>
        <dbReference type="ChEBI" id="CHEBI:18420"/>
    </cofactor>
</comment>
<keyword evidence="4" id="KW-0456">Lyase</keyword>
<dbReference type="SUPFAM" id="SSF48239">
    <property type="entry name" value="Terpenoid cyclases/Protein prenyltransferases"/>
    <property type="match status" value="2"/>
</dbReference>
<reference evidence="7" key="1">
    <citation type="submission" date="2022-08" db="EMBL/GenBank/DDBJ databases">
        <authorList>
            <person name="Gutierrez-Valencia J."/>
        </authorList>
    </citation>
    <scope>NUCLEOTIDE SEQUENCE</scope>
</reference>
<evidence type="ECO:0000256" key="2">
    <source>
        <dbReference type="ARBA" id="ARBA00022723"/>
    </source>
</evidence>
<dbReference type="InterPro" id="IPR036965">
    <property type="entry name" value="Terpene_synth_N_sf"/>
</dbReference>
<dbReference type="InterPro" id="IPR034741">
    <property type="entry name" value="Terpene_cyclase-like_1_C"/>
</dbReference>
<dbReference type="GO" id="GO:0010333">
    <property type="term" value="F:terpene synthase activity"/>
    <property type="evidence" value="ECO:0007669"/>
    <property type="project" value="InterPro"/>
</dbReference>
<sequence length="891" mass="101240">MSNAPGLASSAQNEAETVLLAPTAAADYHPTLWVDDDFLTLKPKDDVLDASVVLELQREELKEEVRKMLTATVSDLAQKLRLIDAVQRLGVSYHFEGEIEAELLNLVASAISDSVANDLNSAALWFRLLRQQGFQVSPDILEKFKDGEGNFKQANIDDVPAMLSLYEASFLGIPGEDILDQAMAFTAQNLRSSSAAGTMSAKVAEEVSFALYRPIRKRLQRLEARHFIDTYQNDESHNSALLRFAQLDFNILQQQHQEELLGIQQWWGGLDVPTNFPYARDRIVEAYFWIMEVYFEPKYCLARRMLTKFIAIMSIADDTYDNYTTAEQLDALTQAIESKTVLLAPTAAAADYHPTLWVDDDFLTLKSKDDVLDASIVLELQHEELKEEVRKMLTATVSDLAQKLRLIVAVQRLGVSYHFEGEIEAELLNLMMASAISDSVASDLNSAALWFRLLRQQGFQVSPDILEKFKDGKGNFKQALVDDVPAMLSLYEASFLGIPGEDILDQAMAFTAQNLRSSSAAGTMSAKLAEEVSFALYRPIRKRLQRLEARHFIDTYQNDESHNGALLRFAQLDFNILQRQHQEELRGFKQWWGGLDVPTNFPYARDGIVEAYFWIMGVYFEPKYCLARRMLTKFIAIMSIADDTYDNYATAEQLDALTQAIERWDVNLLSGLPECMKMLYHLYAYIFDEFEETVSKEGRSFAPPFAKKALDRTLNAYLTEAKWRDADYFPNLEEYMEVALVTSCYPLLATVSFVGMAGAREEAFEWLSGDPNALKPSSTICRLMDEIVSHKLEQERKHIPSAIECYMEKHRVAEEVVVRQFEERAANAWKDLNKECLRPTEVAAPLMDRILNLTRAIDVIYKDHDGYTDSYWLKDCVVSVLKEPAFIDGLR</sequence>
<dbReference type="InterPro" id="IPR050148">
    <property type="entry name" value="Terpene_synthase-like"/>
</dbReference>
<evidence type="ECO:0000256" key="1">
    <source>
        <dbReference type="ARBA" id="ARBA00001946"/>
    </source>
</evidence>
<dbReference type="SUPFAM" id="SSF48576">
    <property type="entry name" value="Terpenoid synthases"/>
    <property type="match status" value="2"/>
</dbReference>
<feature type="domain" description="Terpene synthase N-terminal" evidence="5">
    <location>
        <begin position="361"/>
        <end position="536"/>
    </location>
</feature>
<comment type="caution">
    <text evidence="7">The sequence shown here is derived from an EMBL/GenBank/DDBJ whole genome shotgun (WGS) entry which is preliminary data.</text>
</comment>
<dbReference type="GO" id="GO:0016102">
    <property type="term" value="P:diterpenoid biosynthetic process"/>
    <property type="evidence" value="ECO:0007669"/>
    <property type="project" value="InterPro"/>
</dbReference>
<dbReference type="InterPro" id="IPR001906">
    <property type="entry name" value="Terpene_synth_N"/>
</dbReference>
<dbReference type="SFLD" id="SFLDS00005">
    <property type="entry name" value="Isoprenoid_Synthase_Type_I"/>
    <property type="match status" value="1"/>
</dbReference>
<evidence type="ECO:0000256" key="4">
    <source>
        <dbReference type="ARBA" id="ARBA00023239"/>
    </source>
</evidence>
<dbReference type="PANTHER" id="PTHR31225">
    <property type="entry name" value="OS04G0344100 PROTEIN-RELATED"/>
    <property type="match status" value="1"/>
</dbReference>
<dbReference type="SFLD" id="SFLDG01019">
    <property type="entry name" value="Terpene_Cyclase_Like_1_C_Termi"/>
    <property type="match status" value="1"/>
</dbReference>
<dbReference type="Pfam" id="PF03936">
    <property type="entry name" value="Terpene_synth_C"/>
    <property type="match status" value="2"/>
</dbReference>
<dbReference type="CDD" id="cd00684">
    <property type="entry name" value="Terpene_cyclase_plant_C1"/>
    <property type="match status" value="1"/>
</dbReference>
<dbReference type="PANTHER" id="PTHR31225:SF221">
    <property type="entry name" value="(-)-GERMACRENE D SYNTHASE"/>
    <property type="match status" value="1"/>
</dbReference>
<dbReference type="GO" id="GO:0000287">
    <property type="term" value="F:magnesium ion binding"/>
    <property type="evidence" value="ECO:0007669"/>
    <property type="project" value="InterPro"/>
</dbReference>
<dbReference type="AlphaFoldDB" id="A0AAV0LXY7"/>
<dbReference type="Proteomes" id="UP001154282">
    <property type="component" value="Unassembled WGS sequence"/>
</dbReference>
<evidence type="ECO:0000313" key="8">
    <source>
        <dbReference type="Proteomes" id="UP001154282"/>
    </source>
</evidence>